<dbReference type="InterPro" id="IPR047187">
    <property type="entry name" value="SF1_C_Upf1"/>
</dbReference>
<keyword evidence="6" id="KW-0863">Zinc-finger</keyword>
<dbReference type="SUPFAM" id="SSF50249">
    <property type="entry name" value="Nucleic acid-binding proteins"/>
    <property type="match status" value="2"/>
</dbReference>
<dbReference type="PANTHER" id="PTHR43788">
    <property type="entry name" value="DNA2/NAM7 HELICASE FAMILY MEMBER"/>
    <property type="match status" value="1"/>
</dbReference>
<dbReference type="GO" id="GO:0004540">
    <property type="term" value="F:RNA nuclease activity"/>
    <property type="evidence" value="ECO:0007669"/>
    <property type="project" value="InterPro"/>
</dbReference>
<reference evidence="8 9" key="1">
    <citation type="journal article" date="2021" name="Cell">
        <title>Tracing the genetic footprints of vertebrate landing in non-teleost ray-finned fishes.</title>
        <authorList>
            <person name="Bi X."/>
            <person name="Wang K."/>
            <person name="Yang L."/>
            <person name="Pan H."/>
            <person name="Jiang H."/>
            <person name="Wei Q."/>
            <person name="Fang M."/>
            <person name="Yu H."/>
            <person name="Zhu C."/>
            <person name="Cai Y."/>
            <person name="He Y."/>
            <person name="Gan X."/>
            <person name="Zeng H."/>
            <person name="Yu D."/>
            <person name="Zhu Y."/>
            <person name="Jiang H."/>
            <person name="Qiu Q."/>
            <person name="Yang H."/>
            <person name="Zhang Y.E."/>
            <person name="Wang W."/>
            <person name="Zhu M."/>
            <person name="He S."/>
            <person name="Zhang G."/>
        </authorList>
    </citation>
    <scope>NUCLEOTIDE SEQUENCE [LARGE SCALE GENOMIC DNA]</scope>
    <source>
        <strain evidence="8">Bchr_013</strain>
    </source>
</reference>
<dbReference type="Pfam" id="PF25049">
    <property type="entry name" value="OB_HELZ2"/>
    <property type="match status" value="1"/>
</dbReference>
<evidence type="ECO:0000256" key="4">
    <source>
        <dbReference type="ARBA" id="ARBA00022806"/>
    </source>
</evidence>
<sequence length="2856" mass="326953">MNKTKLENNKTAQSKSPHSRATNAALEGLFITFDFCVACNICAKTENDEVCFLRPVDHSCRHEVLLANFRVAGPKWKCIGRRPNFPNPSKYEVCWYYNAKTGCTKHKHNCTFARSDEEAYLWTFWRNHNLTYGDFMQWMIETQTKANKVVVRKLPSEAEKILQEFGGQFQDVCHFCFYNSPQQISAKGWDMHCASEMRHKWSPLLVCRLTRNLRVTYHEIRLLSSHSNLYCSHVRKGMQCWHDGNDCKSAHSEVEMSVWKAEASGKLNRSELITLSQRWDPPTPSTSNIHCKACLLTFSTHDSFTKHCSSVEHASMISEDSVMDWKYRPPPVSGNFAICKRPDTCDYGDNCIYAHSKEELQEWYMRRRTAQKKRRTYEEHGLLSYRERLLDEYRNCGSEVLIMAEQLDDVTVLCDNKKIMFCKEKEKLMWNFTVESEMQLVNVALLKQEPGAMFTLGEDFKDVCSYEKGSTFHVSGVNYRVNVSFQSVTSGVYEQWVVFDFDSRPVLVQKIQATVCQHEEPTAANELCNETISPVTLPCWNSGNRLVIPYFIKTEEEQSLLTKYKSPVLMPHFKQTTGINVPITRINYKDRMHSFLYREEYAEEVVLSRLSLQVTITPTNCVFNEVTGIKCSTNGELLTEVPVPYVLTPDTHEGYLLKRVVKSVYLAPCPKINKNVYEAAILKDVGNEKNICLSISKRCIADLGLEVGTQRDVEIQFQMDRLYFCKWHLAVDLITNINGVFPDFASCSFPSGDTSCLKLNPKQQAAISYITGDTFAQKPVAPLLIYGPFGTGKTFTLAKAAMETIRQPNTRVLICTHTNSAADLYVKDHFHPYVISGHPEAKPLRVKFCAAKVSSTNSITLQYCHMSDDKQTFTDPNRATLSAHRIIVTTTMMSKTFHDLNLPEGYFTHIMIDEASQMLECEALMPLSLAGPMTRIVLAGDHMQMGPKLFSVGDNQCSDYTLLNRLFHFYQREKHQLALKSRIIFNENYRSTGDIIKFVSVNFYTGEKHGIKASGKVTPHPEFYPLMFYNVHGTCSLDPFSRSWFNHEEVCKVVEIVEDLVQKWPQEWQKCTLDKICVVSEGAQVNLMRNELRKRNLARVTVDNLGNIQGIQFRVIIITTVQTRQSLLSSKLEHLSFFNDARALNTAMTRAQSLVVVVGDAAALCYFGNCSKIWANYIHLCIEKSSAHPESFTKEYVDQVIAEIAKFLKREDELDNDSDAESCSSELNDTLEDTILQELLDESKNIKVAVTEEGLVNVMPGQSLDESAGIRESREDLYSDNDSEDPLCHLLISQPDIYKHCELEFENYESANARPLKQPTQTIKIKGRKNIGRCFPGDQVVVEIFTNDNGSNELFGKVIGVLKKGDTPRVFVCMLDNYDTQVMTPIDHCVSKIYTPSYKNNPNVIPIRKYDRGNWITVRQEKLNEESKRQMLYVVEVIKWKKQYFYPLGVIIDVIPVIRGLEEGIKALNLEYHLNKSYPHEVITEVEKYKVSSINGGKRLDICSYCTFTIDPKNSKDLDDAISVRDLGDCYEIGIHIADIASVIPKDSALDKDARKRGCTFYSLKNVSVPMLPSKLSENLCSLLPNMDRPVISLFIQVTKKDDRVIKAKFTLATLKSNKNFSYEEAEEIIEQIEGSSLKFDSLQDCVAVAYHFSTVHRKCRLLDDRYYDQPTEECSLGKRRSHQMVEELMIMYNSFVAEYLTRKDISKNSTPLRCQFGPNPQQIKELKNKYGHLIELSVHLSYRIAASGQPVHETKVSQKRSADLQNVPNHSTRALKSVDMRVSQLIKTEPFFPKTTFCLLTSVLNHLECAVRKKNFYKIVEIITTDDIHPELLPVIFEFRKLLGRSYIVRSNSSPLSKLGHYSMQLDSYTWASSPIRRYLDIIIQRHLHSAICKGVLQYSNQDIDILCREFTKKHKNASVYEKKILSLNFASKLKSQNVQKLAFVLSIDSKMSRFGVCFPFNKESLADVHYIGYRDLQLMDQPIFNEVEQYTTIRWTRRLYSMESPGIHDEIKSYQSNAHTTILKSETWKDIIQSLKAENFENVVDIVKRIRMASLTKLTPKTHIHSQNKAMTEHYINLSVNLKGGDIFQVQMSPTIKRGFLVPTVQLLNLNPKFDICLEHSNDPIRCFAKYAIRASKSRYRNIKEYQTIWKPLCEMESAISSVEENDSIILEDMDLNLPTECSDCLKGSFVLPIEYKKEWCIECDLSKCFLCIRRRNLKLRKGGNDSTEFQDLSSECVDPSCFTWIAHGVTTSTEDKSKTSGYIEVHFKINQTSMEDTPKCLSQADSKFTVELIPKLLPDVRKDQAITNLAGANELVKNIALGISASSTRFIEIGSAISTYKDFVIPKYKELGLPKLNDSQNEAIRQALNHKFTVIQGPPGTGKTVVGVHIVYWFHQLNKEAGSHKKRLLLKKASNTDEAETAKKDYVLYCGPSNKSVDVVAEYLLKFTNILKPLRVYSEQMEMMEFPYPGSSLQLSRKYLREGKPKPELRSITLHHRIRMDHNPFAKEIRAFDARIKANERITEEEVERYKKLLSKARKYELDRHDVLLCTCTAASSPGLTKKTNMRQILIDECAMATEPEAFIPLASYKPEKIVLLGDHKQLQPVVQSPLLQRLGMEKSLFERYMDKALMLDTQYRMHEDICKFPSQEFYSGHLKTDIVRPRSVFQVKKNRCTPILFCHVQGKEISLMVATEKGNENSKANLEEVKECVRVAKLLMNVAKIKSEDIAILTPYNAQVAEIKNSLQKQGIVNLTVTTIMKSQGSEWRYVILSMVRSCDEAEVQRYPVKSWMAKHLGFVVNPNQVNVGITRAQEGLCIIGNRILLNCNSLWKRLLEHYMKMNSVIDPKEFRVLPR</sequence>
<keyword evidence="6" id="KW-0862">Zinc</keyword>
<dbReference type="GO" id="GO:0008270">
    <property type="term" value="F:zinc ion binding"/>
    <property type="evidence" value="ECO:0007669"/>
    <property type="project" value="UniProtKB-KW"/>
</dbReference>
<evidence type="ECO:0000313" key="9">
    <source>
        <dbReference type="Proteomes" id="UP000886611"/>
    </source>
</evidence>
<dbReference type="Pfam" id="PF00773">
    <property type="entry name" value="RNB"/>
    <property type="match status" value="1"/>
</dbReference>
<dbReference type="Pfam" id="PF13086">
    <property type="entry name" value="AAA_11"/>
    <property type="match status" value="3"/>
</dbReference>
<evidence type="ECO:0000256" key="1">
    <source>
        <dbReference type="ARBA" id="ARBA00007913"/>
    </source>
</evidence>
<dbReference type="CDD" id="cd18808">
    <property type="entry name" value="SF1_C_Upf1"/>
    <property type="match status" value="2"/>
</dbReference>
<keyword evidence="6" id="KW-0479">Metal-binding</keyword>
<dbReference type="FunFam" id="3.40.50.300:FF:001373">
    <property type="entry name" value="Helicase with zinc finger domain 2"/>
    <property type="match status" value="1"/>
</dbReference>
<dbReference type="Proteomes" id="UP000886611">
    <property type="component" value="Unassembled WGS sequence"/>
</dbReference>
<dbReference type="Gene3D" id="3.40.50.300">
    <property type="entry name" value="P-loop containing nucleotide triphosphate hydrolases"/>
    <property type="match status" value="4"/>
</dbReference>
<dbReference type="Pfam" id="PF13087">
    <property type="entry name" value="AAA_12"/>
    <property type="match status" value="2"/>
</dbReference>
<dbReference type="InterPro" id="IPR027417">
    <property type="entry name" value="P-loop_NTPase"/>
</dbReference>
<dbReference type="GO" id="GO:0016787">
    <property type="term" value="F:hydrolase activity"/>
    <property type="evidence" value="ECO:0007669"/>
    <property type="project" value="UniProtKB-KW"/>
</dbReference>
<dbReference type="InterPro" id="IPR001900">
    <property type="entry name" value="RNase_II/R"/>
</dbReference>
<dbReference type="PROSITE" id="PS50103">
    <property type="entry name" value="ZF_C3H1"/>
    <property type="match status" value="1"/>
</dbReference>
<keyword evidence="4 8" id="KW-0347">Helicase</keyword>
<feature type="non-terminal residue" evidence="8">
    <location>
        <position position="1"/>
    </location>
</feature>
<evidence type="ECO:0000313" key="8">
    <source>
        <dbReference type="EMBL" id="KAG2461429.1"/>
    </source>
</evidence>
<dbReference type="InterPro" id="IPR050534">
    <property type="entry name" value="Coronavir_polyprotein_1ab"/>
</dbReference>
<comment type="similarity">
    <text evidence="1">Belongs to the DNA2/NAM7 helicase family.</text>
</comment>
<dbReference type="EMBL" id="JAATIS010004524">
    <property type="protein sequence ID" value="KAG2461429.1"/>
    <property type="molecule type" value="Genomic_DNA"/>
</dbReference>
<comment type="caution">
    <text evidence="8">The sequence shown here is derived from an EMBL/GenBank/DDBJ whole genome shotgun (WGS) entry which is preliminary data.</text>
</comment>
<proteinExistence type="inferred from homology"/>
<evidence type="ECO:0000256" key="2">
    <source>
        <dbReference type="ARBA" id="ARBA00022741"/>
    </source>
</evidence>
<dbReference type="GO" id="GO:0043139">
    <property type="term" value="F:5'-3' DNA helicase activity"/>
    <property type="evidence" value="ECO:0007669"/>
    <property type="project" value="TreeGrafter"/>
</dbReference>
<dbReference type="SMART" id="SM00955">
    <property type="entry name" value="RNB"/>
    <property type="match status" value="1"/>
</dbReference>
<evidence type="ECO:0000256" key="5">
    <source>
        <dbReference type="ARBA" id="ARBA00022840"/>
    </source>
</evidence>
<evidence type="ECO:0000256" key="3">
    <source>
        <dbReference type="ARBA" id="ARBA00022801"/>
    </source>
</evidence>
<dbReference type="PANTHER" id="PTHR43788:SF16">
    <property type="entry name" value="HELICASE WITH ZINC FINGER 2"/>
    <property type="match status" value="1"/>
</dbReference>
<dbReference type="InterPro" id="IPR012340">
    <property type="entry name" value="NA-bd_OB-fold"/>
</dbReference>
<feature type="non-terminal residue" evidence="8">
    <location>
        <position position="2856"/>
    </location>
</feature>
<gene>
    <name evidence="8" type="primary">Helz2</name>
    <name evidence="8" type="ORF">GTO96_0008141</name>
</gene>
<keyword evidence="2" id="KW-0547">Nucleotide-binding</keyword>
<keyword evidence="3" id="KW-0378">Hydrolase</keyword>
<dbReference type="InterPro" id="IPR041677">
    <property type="entry name" value="DNA2/NAM7_AAA_11"/>
</dbReference>
<protein>
    <submittedName>
        <fullName evidence="8">HELZ2 Helicase</fullName>
    </submittedName>
</protein>
<evidence type="ECO:0000256" key="6">
    <source>
        <dbReference type="PROSITE-ProRule" id="PRU00723"/>
    </source>
</evidence>
<dbReference type="InterPro" id="IPR041679">
    <property type="entry name" value="DNA2/NAM7-like_C"/>
</dbReference>
<evidence type="ECO:0000259" key="7">
    <source>
        <dbReference type="PROSITE" id="PS50103"/>
    </source>
</evidence>
<dbReference type="OrthoDB" id="2285229at2759"/>
<dbReference type="GO" id="GO:0005524">
    <property type="term" value="F:ATP binding"/>
    <property type="evidence" value="ECO:0007669"/>
    <property type="project" value="UniProtKB-KW"/>
</dbReference>
<dbReference type="FunFam" id="3.40.50.300:FF:001313">
    <property type="entry name" value="Helicase with zinc finger domain 2"/>
    <property type="match status" value="1"/>
</dbReference>
<name>A0A8X8BNU3_POLSE</name>
<dbReference type="GO" id="GO:0003723">
    <property type="term" value="F:RNA binding"/>
    <property type="evidence" value="ECO:0007669"/>
    <property type="project" value="InterPro"/>
</dbReference>
<feature type="domain" description="C3H1-type" evidence="7">
    <location>
        <begin position="326"/>
        <end position="358"/>
    </location>
</feature>
<accession>A0A8X8BNU3</accession>
<dbReference type="SUPFAM" id="SSF52540">
    <property type="entry name" value="P-loop containing nucleoside triphosphate hydrolases"/>
    <property type="match status" value="2"/>
</dbReference>
<keyword evidence="5" id="KW-0067">ATP-binding</keyword>
<dbReference type="InterPro" id="IPR000571">
    <property type="entry name" value="Znf_CCCH"/>
</dbReference>
<dbReference type="InterPro" id="IPR056787">
    <property type="entry name" value="OB_HELZ2"/>
</dbReference>
<keyword evidence="9" id="KW-1185">Reference proteome</keyword>
<organism evidence="8 9">
    <name type="scientific">Polypterus senegalus</name>
    <name type="common">Senegal bichir</name>
    <dbReference type="NCBI Taxonomy" id="55291"/>
    <lineage>
        <taxon>Eukaryota</taxon>
        <taxon>Metazoa</taxon>
        <taxon>Chordata</taxon>
        <taxon>Craniata</taxon>
        <taxon>Vertebrata</taxon>
        <taxon>Euteleostomi</taxon>
        <taxon>Actinopterygii</taxon>
        <taxon>Polypteriformes</taxon>
        <taxon>Polypteridae</taxon>
        <taxon>Polypterus</taxon>
    </lineage>
</organism>
<feature type="zinc finger region" description="C3H1-type" evidence="6">
    <location>
        <begin position="326"/>
        <end position="358"/>
    </location>
</feature>